<evidence type="ECO:0000313" key="2">
    <source>
        <dbReference type="Proteomes" id="UP000032545"/>
    </source>
</evidence>
<dbReference type="AlphaFoldDB" id="A0A0D8B7U6"/>
<name>A0A0D8B7U6_9ACTN</name>
<gene>
    <name evidence="1" type="ORF">FF36_05317</name>
</gene>
<organism evidence="1 2">
    <name type="scientific">Frankia torreyi</name>
    <dbReference type="NCBI Taxonomy" id="1856"/>
    <lineage>
        <taxon>Bacteria</taxon>
        <taxon>Bacillati</taxon>
        <taxon>Actinomycetota</taxon>
        <taxon>Actinomycetes</taxon>
        <taxon>Frankiales</taxon>
        <taxon>Frankiaceae</taxon>
        <taxon>Frankia</taxon>
    </lineage>
</organism>
<accession>A0A0D8B7U6</accession>
<keyword evidence="2" id="KW-1185">Reference proteome</keyword>
<dbReference type="EMBL" id="JYFN01000062">
    <property type="protein sequence ID" value="KJE20343.1"/>
    <property type="molecule type" value="Genomic_DNA"/>
</dbReference>
<dbReference type="Proteomes" id="UP000032545">
    <property type="component" value="Unassembled WGS sequence"/>
</dbReference>
<reference evidence="2" key="1">
    <citation type="submission" date="2015-02" db="EMBL/GenBank/DDBJ databases">
        <title>Draft Genome of Frankia sp. CpI1-S.</title>
        <authorList>
            <person name="Oshone R.T."/>
            <person name="Ngom M."/>
            <person name="Ghodhbane-Gtari F."/>
            <person name="Gtari M."/>
            <person name="Morris K."/>
            <person name="Thomas K."/>
            <person name="Sen A."/>
            <person name="Tisa L.S."/>
        </authorList>
    </citation>
    <scope>NUCLEOTIDE SEQUENCE [LARGE SCALE GENOMIC DNA]</scope>
    <source>
        <strain evidence="2">CpI1-S</strain>
    </source>
</reference>
<sequence>MGKKKISGSPTDAVEAVQALGGLISPDMATCVICGPSCRCAEVEFGSDEYFARLDRVHGRTDTASGGR</sequence>
<protein>
    <submittedName>
        <fullName evidence="1">Uncharacterized protein</fullName>
    </submittedName>
</protein>
<reference evidence="1 2" key="2">
    <citation type="journal article" date="2016" name="Genome Announc.">
        <title>Permanent Draft Genome Sequences for Two Variants of Frankia sp. Strain CpI1, the First Frankia Strain Isolated from Root Nodules of Comptonia peregrina.</title>
        <authorList>
            <person name="Oshone R."/>
            <person name="Hurst S.G.IV."/>
            <person name="Abebe-Akele F."/>
            <person name="Simpson S."/>
            <person name="Morris K."/>
            <person name="Thomas W.K."/>
            <person name="Tisa L.S."/>
        </authorList>
    </citation>
    <scope>NUCLEOTIDE SEQUENCE [LARGE SCALE GENOMIC DNA]</scope>
    <source>
        <strain evidence="2">CpI1-S</strain>
    </source>
</reference>
<evidence type="ECO:0000313" key="1">
    <source>
        <dbReference type="EMBL" id="KJE20343.1"/>
    </source>
</evidence>
<dbReference type="PATRIC" id="fig|1502723.3.peg.5727"/>
<proteinExistence type="predicted"/>
<comment type="caution">
    <text evidence="1">The sequence shown here is derived from an EMBL/GenBank/DDBJ whole genome shotgun (WGS) entry which is preliminary data.</text>
</comment>
<dbReference type="RefSeq" id="WP_044887801.1">
    <property type="nucleotide sequence ID" value="NZ_JYFN01000062.1"/>
</dbReference>